<feature type="non-terminal residue" evidence="4">
    <location>
        <position position="1"/>
    </location>
</feature>
<name>A0A7R9Q1S5_9ACAR</name>
<dbReference type="InterPro" id="IPR050091">
    <property type="entry name" value="PKS_NRPS_Biosynth_Enz"/>
</dbReference>
<dbReference type="InterPro" id="IPR020843">
    <property type="entry name" value="ER"/>
</dbReference>
<proteinExistence type="predicted"/>
<dbReference type="EMBL" id="OC860159">
    <property type="protein sequence ID" value="CAD7628318.1"/>
    <property type="molecule type" value="Genomic_DNA"/>
</dbReference>
<dbReference type="AlphaFoldDB" id="A0A7R9Q1S5"/>
<keyword evidence="2" id="KW-0597">Phosphoprotein</keyword>
<dbReference type="CDD" id="cd05195">
    <property type="entry name" value="enoyl_red"/>
    <property type="match status" value="1"/>
</dbReference>
<evidence type="ECO:0000313" key="4">
    <source>
        <dbReference type="EMBL" id="CAD7628318.1"/>
    </source>
</evidence>
<dbReference type="InterPro" id="IPR013968">
    <property type="entry name" value="PKS_KR"/>
</dbReference>
<dbReference type="Pfam" id="PF13602">
    <property type="entry name" value="ADH_zinc_N_2"/>
    <property type="match status" value="1"/>
</dbReference>
<evidence type="ECO:0000256" key="2">
    <source>
        <dbReference type="ARBA" id="ARBA00022553"/>
    </source>
</evidence>
<gene>
    <name evidence="4" type="ORF">OSB1V03_LOCUS8740</name>
</gene>
<dbReference type="Gene3D" id="3.40.50.720">
    <property type="entry name" value="NAD(P)-binding Rossmann-like Domain"/>
    <property type="match status" value="2"/>
</dbReference>
<dbReference type="SMART" id="SM00829">
    <property type="entry name" value="PKS_ER"/>
    <property type="match status" value="1"/>
</dbReference>
<evidence type="ECO:0000313" key="5">
    <source>
        <dbReference type="Proteomes" id="UP000759131"/>
    </source>
</evidence>
<evidence type="ECO:0000256" key="1">
    <source>
        <dbReference type="ARBA" id="ARBA00022450"/>
    </source>
</evidence>
<evidence type="ECO:0000259" key="3">
    <source>
        <dbReference type="SMART" id="SM00829"/>
    </source>
</evidence>
<dbReference type="InterPro" id="IPR036291">
    <property type="entry name" value="NAD(P)-bd_dom_sf"/>
</dbReference>
<protein>
    <recommendedName>
        <fullName evidence="3">Enoyl reductase (ER) domain-containing protein</fullName>
    </recommendedName>
</protein>
<dbReference type="EMBL" id="CAJPIZ010005584">
    <property type="protein sequence ID" value="CAG2108748.1"/>
    <property type="molecule type" value="Genomic_DNA"/>
</dbReference>
<dbReference type="PANTHER" id="PTHR43775">
    <property type="entry name" value="FATTY ACID SYNTHASE"/>
    <property type="match status" value="1"/>
</dbReference>
<dbReference type="PANTHER" id="PTHR43775:SF37">
    <property type="entry name" value="SI:DKEY-61P9.11"/>
    <property type="match status" value="1"/>
</dbReference>
<keyword evidence="5" id="KW-1185">Reference proteome</keyword>
<accession>A0A7R9Q1S5</accession>
<dbReference type="Pfam" id="PF08659">
    <property type="entry name" value="KR"/>
    <property type="match status" value="1"/>
</dbReference>
<dbReference type="Pfam" id="PF21149">
    <property type="entry name" value="FAS_pseudo-KR"/>
    <property type="match status" value="1"/>
</dbReference>
<dbReference type="InterPro" id="IPR049391">
    <property type="entry name" value="FAS_pseudo-KR"/>
</dbReference>
<keyword evidence="1" id="KW-0596">Phosphopantetheine</keyword>
<dbReference type="GO" id="GO:0016491">
    <property type="term" value="F:oxidoreductase activity"/>
    <property type="evidence" value="ECO:0007669"/>
    <property type="project" value="InterPro"/>
</dbReference>
<dbReference type="GO" id="GO:0004312">
    <property type="term" value="F:fatty acid synthase activity"/>
    <property type="evidence" value="ECO:0007669"/>
    <property type="project" value="TreeGrafter"/>
</dbReference>
<dbReference type="Gene3D" id="3.90.180.10">
    <property type="entry name" value="Medium-chain alcohol dehydrogenases, catalytic domain"/>
    <property type="match status" value="2"/>
</dbReference>
<reference evidence="4" key="1">
    <citation type="submission" date="2020-11" db="EMBL/GenBank/DDBJ databases">
        <authorList>
            <person name="Tran Van P."/>
        </authorList>
    </citation>
    <scope>NUCLEOTIDE SEQUENCE</scope>
</reference>
<dbReference type="GO" id="GO:0006633">
    <property type="term" value="P:fatty acid biosynthetic process"/>
    <property type="evidence" value="ECO:0007669"/>
    <property type="project" value="TreeGrafter"/>
</dbReference>
<dbReference type="SUPFAM" id="SSF51735">
    <property type="entry name" value="NAD(P)-binding Rossmann-fold domains"/>
    <property type="match status" value="2"/>
</dbReference>
<sequence>MFTDCLLGGEYAGRRADTGQRVMGIEFGRCIATHVNACVFNMAPIPDHWSMAEAVTVLNSYSTVYYALIKKANIKKGESVLIHSEAGSVSQAAINVCEHYGCDIYVTVGTEEEKQFLIKEYNIPENRIFRSRDMRFKSEIIEATNGRGIDVVLNSLTGKKSDLSFECLAKGGRFIQLNKLDHGQNGQNRKHNPYDFDGDIQHIVVSANHLITDIGFLPEFYEWIQLNSNPKGFVRPLNYTVFGPKRVVDAFRYMTTGRHIGKVVIKYRDEPSDVEKVFIITGGLGGMGLELMSWMHMRGARKFVLTSRSVHNCDEIVFACASGTLKKPSNSEVELNVMNGQMVARLRNEVGPSIGQQHLQWSDWSIELSAFRTGSSYIRCLFDYDQKLSKDIDFTKSPFKKIKELDLVCNIYKGGKWGAQRHILLPEEQETIDTEHAYLNVVTRGDM</sequence>
<organism evidence="4">
    <name type="scientific">Medioppia subpectinata</name>
    <dbReference type="NCBI Taxonomy" id="1979941"/>
    <lineage>
        <taxon>Eukaryota</taxon>
        <taxon>Metazoa</taxon>
        <taxon>Ecdysozoa</taxon>
        <taxon>Arthropoda</taxon>
        <taxon>Chelicerata</taxon>
        <taxon>Arachnida</taxon>
        <taxon>Acari</taxon>
        <taxon>Acariformes</taxon>
        <taxon>Sarcoptiformes</taxon>
        <taxon>Oribatida</taxon>
        <taxon>Brachypylina</taxon>
        <taxon>Oppioidea</taxon>
        <taxon>Oppiidae</taxon>
        <taxon>Medioppia</taxon>
    </lineage>
</organism>
<feature type="domain" description="Enoyl reductase (ER)" evidence="3">
    <location>
        <begin position="1"/>
        <end position="265"/>
    </location>
</feature>
<dbReference type="OrthoDB" id="6503696at2759"/>
<dbReference type="Proteomes" id="UP000759131">
    <property type="component" value="Unassembled WGS sequence"/>
</dbReference>